<dbReference type="FunFam" id="3.80.10.10:FF:000974">
    <property type="entry name" value="NACHT, LRR and PYD domains-containing protein 2"/>
    <property type="match status" value="1"/>
</dbReference>
<evidence type="ECO:0000259" key="6">
    <source>
        <dbReference type="PROSITE" id="PS50837"/>
    </source>
</evidence>
<feature type="domain" description="NACHT" evidence="6">
    <location>
        <begin position="46"/>
        <end position="244"/>
    </location>
</feature>
<keyword evidence="4" id="KW-0547">Nucleotide-binding</keyword>
<evidence type="ECO:0000313" key="8">
    <source>
        <dbReference type="Proteomes" id="UP000550707"/>
    </source>
</evidence>
<dbReference type="InterPro" id="IPR027417">
    <property type="entry name" value="P-loop_NTPase"/>
</dbReference>
<dbReference type="Pfam" id="PF05729">
    <property type="entry name" value="NACHT"/>
    <property type="match status" value="1"/>
</dbReference>
<dbReference type="InParanoid" id="A0A7J8C9N1"/>
<comment type="similarity">
    <text evidence="1">Belongs to the NLRP family.</text>
</comment>
<evidence type="ECO:0000256" key="4">
    <source>
        <dbReference type="ARBA" id="ARBA00022741"/>
    </source>
</evidence>
<proteinExistence type="inferred from homology"/>
<dbReference type="PANTHER" id="PTHR45690">
    <property type="entry name" value="NACHT, LRR AND PYD DOMAINS-CONTAINING PROTEIN 12"/>
    <property type="match status" value="1"/>
</dbReference>
<evidence type="ECO:0000256" key="5">
    <source>
        <dbReference type="ARBA" id="ARBA00022840"/>
    </source>
</evidence>
<dbReference type="FunCoup" id="A0A7J8C9N1">
    <property type="interactions" value="25"/>
</dbReference>
<gene>
    <name evidence="7" type="ORF">HJG59_013126</name>
</gene>
<dbReference type="InterPro" id="IPR041267">
    <property type="entry name" value="NLRP_HD2"/>
</dbReference>
<protein>
    <submittedName>
        <fullName evidence="7">NLR family pyrin domain containing 7</fullName>
    </submittedName>
</protein>
<dbReference type="FunFam" id="3.40.50.300:FF:001341">
    <property type="entry name" value="NLR family pyrin domain containing 7"/>
    <property type="match status" value="1"/>
</dbReference>
<evidence type="ECO:0000256" key="1">
    <source>
        <dbReference type="ARBA" id="ARBA00008665"/>
    </source>
</evidence>
<dbReference type="PROSITE" id="PS50837">
    <property type="entry name" value="NACHT"/>
    <property type="match status" value="1"/>
</dbReference>
<dbReference type="Pfam" id="PF13516">
    <property type="entry name" value="LRR_6"/>
    <property type="match status" value="2"/>
</dbReference>
<dbReference type="SUPFAM" id="SSF52047">
    <property type="entry name" value="RNI-like"/>
    <property type="match status" value="1"/>
</dbReference>
<dbReference type="SUPFAM" id="SSF52540">
    <property type="entry name" value="P-loop containing nucleoside triphosphate hydrolases"/>
    <property type="match status" value="1"/>
</dbReference>
<accession>A0A7J8C9N1</accession>
<reference evidence="7 8" key="1">
    <citation type="journal article" date="2020" name="Nature">
        <title>Six reference-quality genomes reveal evolution of bat adaptations.</title>
        <authorList>
            <person name="Jebb D."/>
            <person name="Huang Z."/>
            <person name="Pippel M."/>
            <person name="Hughes G.M."/>
            <person name="Lavrichenko K."/>
            <person name="Devanna P."/>
            <person name="Winkler S."/>
            <person name="Jermiin L.S."/>
            <person name="Skirmuntt E.C."/>
            <person name="Katzourakis A."/>
            <person name="Burkitt-Gray L."/>
            <person name="Ray D.A."/>
            <person name="Sullivan K.A.M."/>
            <person name="Roscito J.G."/>
            <person name="Kirilenko B.M."/>
            <person name="Davalos L.M."/>
            <person name="Corthals A.P."/>
            <person name="Power M.L."/>
            <person name="Jones G."/>
            <person name="Ransome R.D."/>
            <person name="Dechmann D.K.N."/>
            <person name="Locatelli A.G."/>
            <person name="Puechmaille S.J."/>
            <person name="Fedrigo O."/>
            <person name="Jarvis E.D."/>
            <person name="Hiller M."/>
            <person name="Vernes S.C."/>
            <person name="Myers E.W."/>
            <person name="Teeling E.C."/>
        </authorList>
    </citation>
    <scope>NUCLEOTIDE SEQUENCE [LARGE SCALE GENOMIC DNA]</scope>
    <source>
        <strain evidence="7">MMolMol1</strain>
        <tissue evidence="7">Muscle</tissue>
    </source>
</reference>
<dbReference type="Proteomes" id="UP000550707">
    <property type="component" value="Unassembled WGS sequence"/>
</dbReference>
<dbReference type="GO" id="GO:0005737">
    <property type="term" value="C:cytoplasm"/>
    <property type="evidence" value="ECO:0007669"/>
    <property type="project" value="TreeGrafter"/>
</dbReference>
<dbReference type="Pfam" id="PF17776">
    <property type="entry name" value="NLRC4_HD2"/>
    <property type="match status" value="1"/>
</dbReference>
<evidence type="ECO:0000313" key="7">
    <source>
        <dbReference type="EMBL" id="KAF6407584.1"/>
    </source>
</evidence>
<comment type="caution">
    <text evidence="7">The sequence shown here is derived from an EMBL/GenBank/DDBJ whole genome shotgun (WGS) entry which is preliminary data.</text>
</comment>
<keyword evidence="5" id="KW-0067">ATP-binding</keyword>
<organism evidence="7 8">
    <name type="scientific">Molossus molossus</name>
    <name type="common">Pallas' mastiff bat</name>
    <name type="synonym">Vespertilio molossus</name>
    <dbReference type="NCBI Taxonomy" id="27622"/>
    <lineage>
        <taxon>Eukaryota</taxon>
        <taxon>Metazoa</taxon>
        <taxon>Chordata</taxon>
        <taxon>Craniata</taxon>
        <taxon>Vertebrata</taxon>
        <taxon>Euteleostomi</taxon>
        <taxon>Mammalia</taxon>
        <taxon>Eutheria</taxon>
        <taxon>Laurasiatheria</taxon>
        <taxon>Chiroptera</taxon>
        <taxon>Yangochiroptera</taxon>
        <taxon>Molossidae</taxon>
        <taxon>Molossus</taxon>
    </lineage>
</organism>
<dbReference type="InterPro" id="IPR050637">
    <property type="entry name" value="NLRP_innate_immun_reg"/>
</dbReference>
<dbReference type="Gene3D" id="3.80.10.10">
    <property type="entry name" value="Ribonuclease Inhibitor"/>
    <property type="match status" value="1"/>
</dbReference>
<dbReference type="InterPro" id="IPR041075">
    <property type="entry name" value="NOD1/2_WH"/>
</dbReference>
<keyword evidence="2" id="KW-0433">Leucine-rich repeat</keyword>
<dbReference type="InterPro" id="IPR001611">
    <property type="entry name" value="Leu-rich_rpt"/>
</dbReference>
<dbReference type="EMBL" id="JACASF010000021">
    <property type="protein sequence ID" value="KAF6407584.1"/>
    <property type="molecule type" value="Genomic_DNA"/>
</dbReference>
<sequence>MEKFYSIWKRTFGCGEADDFHCTVTQGSQKFTSFSKAQILTQLRPLTVVVHGPAGVGKTTLAKKWMLDWTQDTRSESLSSTLYLSCKELRRQGPCTFAELISKQRPEVQQAGPEVLAQEQKLLFVIDGFDELRVPSGSLLHDICGDWEQQKPAPVLLGSLLMRKLLPKATLLVTTRPGALRQLRLLVDQPVFIEVEGLLEQDRREYFLQHFEEEDQALRAFEAMRGNPALLRLGSAPAVCWVVCTCLKLRMDEGADPALTCRTATSLFLRFLCGQFPPAPGRSAPQHLPAPLRALCVLAAEGVWTQTSAFDRGDLGRVGVQESDLRPFLDKNLLQVDTDCEGCYVFLHLSVQQFLAAVFYALDSGERAAGDGGRGDTEDVQALLSKEERLKNPDLTPVGHFLFGLANEERARELEATFGVRVSLGLRQELLKGLSGGHGPFSCRTDVKEAVSCLYESQEESLVKEATGHVREVSLHLQSPVDLAQSAFCFKHCGDLRRVSLRVEKGVFLENEGASEPDTWVERCFFLSLSPRSKHDHHALCLWTDLCSVLSSNKNLSFLDVNHSFLSHSSVRILCDQITRVTCHLQKMVIKNVSPTDAYRDFCLALIGKKTLTHLTLEGSVHGDKMLLLLLCEALKHRRCNLQYLRLGSCSDLTQQWDDFFSALKINQSLQSLDLTASELQDEGVKLLCLSLRHPKCFLQRLSLENCHLTEVCCKELSSVLMVNRRLTHLCLAKNNLGDGGVRLLCEGLSYPECQLQTLVVCQCNITRRGCKHLSDLLQGGSSLTHLDLGLNPIATGLRFLCEALKKPDCNLRCLGLCGCSISPFCCEDLASALTSNQRLEALDLGQNTLGQRGTTALLEALKRSPCRLKTLRLKTCEASARTQKLLEELRDSNPTLTIDWKAGGASRPPYCDFLF</sequence>
<dbReference type="PANTHER" id="PTHR45690:SF14">
    <property type="entry name" value="NACHT, LRR AND PYD DOMAINS-CONTAINING PROTEIN 2"/>
    <property type="match status" value="1"/>
</dbReference>
<dbReference type="Pfam" id="PF17779">
    <property type="entry name" value="WHD_NOD2"/>
    <property type="match status" value="1"/>
</dbReference>
<dbReference type="Gene3D" id="3.40.50.300">
    <property type="entry name" value="P-loop containing nucleotide triphosphate hydrolases"/>
    <property type="match status" value="1"/>
</dbReference>
<evidence type="ECO:0000256" key="3">
    <source>
        <dbReference type="ARBA" id="ARBA00022737"/>
    </source>
</evidence>
<dbReference type="InterPro" id="IPR032675">
    <property type="entry name" value="LRR_dom_sf"/>
</dbReference>
<dbReference type="InterPro" id="IPR007111">
    <property type="entry name" value="NACHT_NTPase"/>
</dbReference>
<keyword evidence="3" id="KW-0677">Repeat</keyword>
<dbReference type="GO" id="GO:0005524">
    <property type="term" value="F:ATP binding"/>
    <property type="evidence" value="ECO:0007669"/>
    <property type="project" value="UniProtKB-KW"/>
</dbReference>
<evidence type="ECO:0000256" key="2">
    <source>
        <dbReference type="ARBA" id="ARBA00022614"/>
    </source>
</evidence>
<dbReference type="SMART" id="SM00368">
    <property type="entry name" value="LRR_RI"/>
    <property type="match status" value="8"/>
</dbReference>
<keyword evidence="8" id="KW-1185">Reference proteome</keyword>
<dbReference type="AlphaFoldDB" id="A0A7J8C9N1"/>
<name>A0A7J8C9N1_MOLMO</name>
<dbReference type="GO" id="GO:0050727">
    <property type="term" value="P:regulation of inflammatory response"/>
    <property type="evidence" value="ECO:0007669"/>
    <property type="project" value="TreeGrafter"/>
</dbReference>